<feature type="compositionally biased region" description="Polar residues" evidence="11">
    <location>
        <begin position="1074"/>
        <end position="1096"/>
    </location>
</feature>
<keyword evidence="8" id="KW-0325">Glycoprotein</keyword>
<feature type="region of interest" description="Disordered" evidence="11">
    <location>
        <begin position="1065"/>
        <end position="1096"/>
    </location>
</feature>
<dbReference type="InterPro" id="IPR028082">
    <property type="entry name" value="Peripla_BP_I"/>
</dbReference>
<evidence type="ECO:0000256" key="4">
    <source>
        <dbReference type="ARBA" id="ARBA00022989"/>
    </source>
</evidence>
<dbReference type="EnsemblMetazoa" id="XM_038194332.1">
    <property type="protein sequence ID" value="XP_038050260.1"/>
    <property type="gene ID" value="LOC119723600"/>
</dbReference>
<keyword evidence="5" id="KW-0297">G-protein coupled receptor</keyword>
<proteinExistence type="predicted"/>
<evidence type="ECO:0000256" key="5">
    <source>
        <dbReference type="ARBA" id="ARBA00023040"/>
    </source>
</evidence>
<reference evidence="15" key="1">
    <citation type="submission" date="2022-11" db="UniProtKB">
        <authorList>
            <consortium name="EnsemblMetazoa"/>
        </authorList>
    </citation>
    <scope>IDENTIFICATION</scope>
</reference>
<keyword evidence="7" id="KW-0675">Receptor</keyword>
<protein>
    <recommendedName>
        <fullName evidence="14">G-protein coupled receptors family 3 profile domain-containing protein</fullName>
    </recommendedName>
</protein>
<dbReference type="Gene3D" id="3.40.50.2300">
    <property type="match status" value="2"/>
</dbReference>
<dbReference type="OMA" id="KCPDDSW"/>
<dbReference type="InterPro" id="IPR038550">
    <property type="entry name" value="GPCR_3_9-Cys_sf"/>
</dbReference>
<feature type="coiled-coil region" evidence="10">
    <location>
        <begin position="1026"/>
        <end position="1060"/>
    </location>
</feature>
<evidence type="ECO:0000256" key="9">
    <source>
        <dbReference type="ARBA" id="ARBA00023224"/>
    </source>
</evidence>
<evidence type="ECO:0000256" key="11">
    <source>
        <dbReference type="SAM" id="MobiDB-lite"/>
    </source>
</evidence>
<dbReference type="GO" id="GO:0005886">
    <property type="term" value="C:plasma membrane"/>
    <property type="evidence" value="ECO:0007669"/>
    <property type="project" value="UniProtKB-SubCell"/>
</dbReference>
<evidence type="ECO:0000256" key="7">
    <source>
        <dbReference type="ARBA" id="ARBA00023170"/>
    </source>
</evidence>
<evidence type="ECO:0000256" key="3">
    <source>
        <dbReference type="ARBA" id="ARBA00022692"/>
    </source>
</evidence>
<dbReference type="Gene3D" id="2.10.50.30">
    <property type="entry name" value="GPCR, family 3, nine cysteines domain"/>
    <property type="match status" value="1"/>
</dbReference>
<evidence type="ECO:0000256" key="8">
    <source>
        <dbReference type="ARBA" id="ARBA00023180"/>
    </source>
</evidence>
<accession>A0A913ZGW6</accession>
<feature type="chain" id="PRO_5037977728" description="G-protein coupled receptors family 3 profile domain-containing protein" evidence="13">
    <location>
        <begin position="29"/>
        <end position="1096"/>
    </location>
</feature>
<keyword evidence="10" id="KW-0175">Coiled coil</keyword>
<dbReference type="InterPro" id="IPR001828">
    <property type="entry name" value="ANF_lig-bd_rcpt"/>
</dbReference>
<dbReference type="CDD" id="cd13953">
    <property type="entry name" value="7tm_classC_mGluR-like"/>
    <property type="match status" value="1"/>
</dbReference>
<organism evidence="15 16">
    <name type="scientific">Patiria miniata</name>
    <name type="common">Bat star</name>
    <name type="synonym">Asterina miniata</name>
    <dbReference type="NCBI Taxonomy" id="46514"/>
    <lineage>
        <taxon>Eukaryota</taxon>
        <taxon>Metazoa</taxon>
        <taxon>Echinodermata</taxon>
        <taxon>Eleutherozoa</taxon>
        <taxon>Asterozoa</taxon>
        <taxon>Asteroidea</taxon>
        <taxon>Valvatacea</taxon>
        <taxon>Valvatida</taxon>
        <taxon>Asterinidae</taxon>
        <taxon>Patiria</taxon>
    </lineage>
</organism>
<dbReference type="GeneID" id="119723600"/>
<dbReference type="PROSITE" id="PS50259">
    <property type="entry name" value="G_PROTEIN_RECEP_F3_4"/>
    <property type="match status" value="1"/>
</dbReference>
<evidence type="ECO:0000259" key="14">
    <source>
        <dbReference type="PROSITE" id="PS50259"/>
    </source>
</evidence>
<comment type="subcellular location">
    <subcellularLocation>
        <location evidence="1">Cell membrane</location>
        <topology evidence="1">Multi-pass membrane protein</topology>
    </subcellularLocation>
</comment>
<sequence>MSFIMALSDLQIFLLVYLVCTLCHLCTSQKEKFGLENRAALLMFTEENGQALNMLNSTLNPSSMHSHFRQRRSAANFPMDIAGDGGPSDVVALQRGDVVLGGMFAVLLPDDEGNPCSKVLHKTGLRMEAMMYAVDVLNNNTDILPDVKLGFEIRNDCSNPNQALTEALNFISVNDGESCSSDEPQTIGVVGTGSSATSTDVANLLGLFKVPQVSYSASSRVLSNKKLYPYFLRTIASDVNQAEVMADLAETMGWNYVAIIYTIDNYGTPGVELLSDLLQARNVCVTHTLGLNSDSPDDAVIDIIQQLSRDEKISVIFTFCGKQGIGRILAQAQASGFTNRTWIASDSWGQSDQVVQNVKSLVRGMLGIIPKSRPDENFKRYLSRLDPYSNHRNPWYQLTLGELRDCSFDPTDTQREQCMGNETFADQEDAAASFVIDAVYALGYGLHNMLTQCDDCLNGTQTLDLEVYLDYVKRVNFSGLTNSNFMFDENGDPIGQYDIYNLQCHGDECSFVKVADWDPISKFSNWQEVEWQTGRAPPLSRCSEDCPAGHFITLQTPKCCWECHRCEAGSISVAQNSLQCTVCRDGERTNENQTSCLVNPIVYLEWDNAVAIVLVILTVLGLLATGFTLAVYIRHRNSATIKATSTELSYLLLVGIAMSYASTFLFIAMPTDEICNAKIVMVGISFAVYVGALLTKTNRISRIFNRKLSDGAPSMFLNIQYQLLFALGIVVIQIAIQVVWLQLEPGVVVKDTSDPEVTLLQCNYNSVLGPAVAVGFNAVLATLCLYKAFRTRKLPGQFNDSRGICFAMLTCCLIWFVFLVCYFATTGIANSIICSTAFIASGTSGLICMFAPKMWIVIARPELNVRQSTLKLKSSSGTGVNIKSVSSIVDKKNGRASLTPIVSDPSPASSHSSDGDRDSTSQVSSEDEEQRFLEELEKLEEELKDAVMERDDAVAKANESYQEMLNLQKMQDEELEQLDEAVRLEKANLRRLLISEGMKDEDIDRALRCQDEEWTDNEDGDNTLKVAELVAKLASVSAERDKLNQQVEQLSHECQQWKNIIIKDPDVSPEGAVNETSVNNEGTGSSSDISTCTTSV</sequence>
<feature type="transmembrane region" description="Helical" evidence="12">
    <location>
        <begin position="648"/>
        <end position="667"/>
    </location>
</feature>
<dbReference type="InterPro" id="IPR000337">
    <property type="entry name" value="GPCR_3"/>
</dbReference>
<keyword evidence="9" id="KW-0807">Transducer</keyword>
<evidence type="ECO:0000256" key="1">
    <source>
        <dbReference type="ARBA" id="ARBA00004651"/>
    </source>
</evidence>
<evidence type="ECO:0000256" key="13">
    <source>
        <dbReference type="SAM" id="SignalP"/>
    </source>
</evidence>
<evidence type="ECO:0000313" key="15">
    <source>
        <dbReference type="EnsemblMetazoa" id="XP_038050260.1"/>
    </source>
</evidence>
<dbReference type="GO" id="GO:0004930">
    <property type="term" value="F:G protein-coupled receptor activity"/>
    <property type="evidence" value="ECO:0007669"/>
    <property type="project" value="UniProtKB-KW"/>
</dbReference>
<dbReference type="Proteomes" id="UP000887568">
    <property type="component" value="Unplaced"/>
</dbReference>
<keyword evidence="13" id="KW-0732">Signal</keyword>
<dbReference type="OrthoDB" id="5984008at2759"/>
<feature type="transmembrane region" description="Helical" evidence="12">
    <location>
        <begin position="806"/>
        <end position="825"/>
    </location>
</feature>
<dbReference type="InterPro" id="IPR050726">
    <property type="entry name" value="mGluR"/>
</dbReference>
<keyword evidence="4 12" id="KW-1133">Transmembrane helix</keyword>
<feature type="transmembrane region" description="Helical" evidence="12">
    <location>
        <begin position="763"/>
        <end position="786"/>
    </location>
</feature>
<evidence type="ECO:0000256" key="10">
    <source>
        <dbReference type="SAM" id="Coils"/>
    </source>
</evidence>
<dbReference type="RefSeq" id="XP_038050260.1">
    <property type="nucleotide sequence ID" value="XM_038194332.1"/>
</dbReference>
<feature type="transmembrane region" description="Helical" evidence="12">
    <location>
        <begin position="679"/>
        <end position="697"/>
    </location>
</feature>
<dbReference type="InterPro" id="IPR011500">
    <property type="entry name" value="GPCR_3_9-Cys_dom"/>
</dbReference>
<evidence type="ECO:0000256" key="12">
    <source>
        <dbReference type="SAM" id="Phobius"/>
    </source>
</evidence>
<feature type="domain" description="G-protein coupled receptors family 3 profile" evidence="14">
    <location>
        <begin position="610"/>
        <end position="873"/>
    </location>
</feature>
<keyword evidence="6 12" id="KW-0472">Membrane</keyword>
<keyword evidence="2" id="KW-1003">Cell membrane</keyword>
<feature type="signal peptide" evidence="13">
    <location>
        <begin position="1"/>
        <end position="28"/>
    </location>
</feature>
<keyword evidence="3 12" id="KW-0812">Transmembrane</keyword>
<feature type="region of interest" description="Disordered" evidence="11">
    <location>
        <begin position="897"/>
        <end position="931"/>
    </location>
</feature>
<name>A0A913ZGW6_PATMI</name>
<dbReference type="InterPro" id="IPR017978">
    <property type="entry name" value="GPCR_3_C"/>
</dbReference>
<dbReference type="PRINTS" id="PR00248">
    <property type="entry name" value="GPCRMGR"/>
</dbReference>
<evidence type="ECO:0000313" key="16">
    <source>
        <dbReference type="Proteomes" id="UP000887568"/>
    </source>
</evidence>
<feature type="transmembrane region" description="Helical" evidence="12">
    <location>
        <begin position="609"/>
        <end position="633"/>
    </location>
</feature>
<dbReference type="Pfam" id="PF07562">
    <property type="entry name" value="NCD3G"/>
    <property type="match status" value="1"/>
</dbReference>
<dbReference type="Pfam" id="PF01094">
    <property type="entry name" value="ANF_receptor"/>
    <property type="match status" value="1"/>
</dbReference>
<feature type="compositionally biased region" description="Low complexity" evidence="11">
    <location>
        <begin position="903"/>
        <end position="912"/>
    </location>
</feature>
<dbReference type="FunFam" id="2.10.50.30:FF:000005">
    <property type="entry name" value="Metabotropic glutamate receptor"/>
    <property type="match status" value="1"/>
</dbReference>
<evidence type="ECO:0000256" key="2">
    <source>
        <dbReference type="ARBA" id="ARBA00022475"/>
    </source>
</evidence>
<feature type="transmembrane region" description="Helical" evidence="12">
    <location>
        <begin position="723"/>
        <end position="743"/>
    </location>
</feature>
<evidence type="ECO:0000256" key="6">
    <source>
        <dbReference type="ARBA" id="ARBA00023136"/>
    </source>
</evidence>
<keyword evidence="16" id="KW-1185">Reference proteome</keyword>
<dbReference type="Pfam" id="PF00003">
    <property type="entry name" value="7tm_3"/>
    <property type="match status" value="1"/>
</dbReference>
<dbReference type="SUPFAM" id="SSF53822">
    <property type="entry name" value="Periplasmic binding protein-like I"/>
    <property type="match status" value="1"/>
</dbReference>
<dbReference type="PANTHER" id="PTHR24060">
    <property type="entry name" value="METABOTROPIC GLUTAMATE RECEPTOR"/>
    <property type="match status" value="1"/>
</dbReference>
<feature type="transmembrane region" description="Helical" evidence="12">
    <location>
        <begin position="837"/>
        <end position="858"/>
    </location>
</feature>
<dbReference type="AlphaFoldDB" id="A0A913ZGW6"/>